<evidence type="ECO:0000313" key="2">
    <source>
        <dbReference type="EMBL" id="WAS95189.1"/>
    </source>
</evidence>
<dbReference type="EMBL" id="CP114040">
    <property type="protein sequence ID" value="WAS95189.1"/>
    <property type="molecule type" value="Genomic_DNA"/>
</dbReference>
<gene>
    <name evidence="2" type="ORF">O0S08_03425</name>
</gene>
<keyword evidence="3" id="KW-1185">Reference proteome</keyword>
<organism evidence="2 3">
    <name type="scientific">Nannocystis punicea</name>
    <dbReference type="NCBI Taxonomy" id="2995304"/>
    <lineage>
        <taxon>Bacteria</taxon>
        <taxon>Pseudomonadati</taxon>
        <taxon>Myxococcota</taxon>
        <taxon>Polyangia</taxon>
        <taxon>Nannocystales</taxon>
        <taxon>Nannocystaceae</taxon>
        <taxon>Nannocystis</taxon>
    </lineage>
</organism>
<dbReference type="Proteomes" id="UP001164459">
    <property type="component" value="Chromosome"/>
</dbReference>
<keyword evidence="1" id="KW-0812">Transmembrane</keyword>
<proteinExistence type="predicted"/>
<dbReference type="RefSeq" id="WP_269037521.1">
    <property type="nucleotide sequence ID" value="NZ_CP114040.1"/>
</dbReference>
<accession>A0ABY7H7D5</accession>
<sequence length="50" mass="5120">MLRAFTTESSGGFEDLAAVATFLVLGAIGLGVGTLVDILRHFLAKKSAPG</sequence>
<feature type="transmembrane region" description="Helical" evidence="1">
    <location>
        <begin position="16"/>
        <end position="39"/>
    </location>
</feature>
<evidence type="ECO:0000256" key="1">
    <source>
        <dbReference type="SAM" id="Phobius"/>
    </source>
</evidence>
<evidence type="ECO:0000313" key="3">
    <source>
        <dbReference type="Proteomes" id="UP001164459"/>
    </source>
</evidence>
<name>A0ABY7H7D5_9BACT</name>
<reference evidence="2" key="1">
    <citation type="submission" date="2022-11" db="EMBL/GenBank/DDBJ databases">
        <title>Minimal conservation of predation-associated metabolite biosynthetic gene clusters underscores biosynthetic potential of Myxococcota including descriptions for ten novel species: Archangium lansinium sp. nov., Myxococcus landrumus sp. nov., Nannocystis bai.</title>
        <authorList>
            <person name="Ahearne A."/>
            <person name="Stevens C."/>
            <person name="Dowd S."/>
        </authorList>
    </citation>
    <scope>NUCLEOTIDE SEQUENCE</scope>
    <source>
        <strain evidence="2">Fl3</strain>
    </source>
</reference>
<protein>
    <submittedName>
        <fullName evidence="2">Uncharacterized protein</fullName>
    </submittedName>
</protein>
<keyword evidence="1" id="KW-1133">Transmembrane helix</keyword>
<keyword evidence="1" id="KW-0472">Membrane</keyword>